<dbReference type="OrthoDB" id="9768249at2"/>
<organism evidence="7 8">
    <name type="scientific">Candidatus Macondimonas diazotrophica</name>
    <dbReference type="NCBI Taxonomy" id="2305248"/>
    <lineage>
        <taxon>Bacteria</taxon>
        <taxon>Pseudomonadati</taxon>
        <taxon>Pseudomonadota</taxon>
        <taxon>Gammaproteobacteria</taxon>
        <taxon>Chromatiales</taxon>
        <taxon>Ectothiorhodospiraceae</taxon>
        <taxon>Candidatus Macondimonas</taxon>
    </lineage>
</organism>
<evidence type="ECO:0000256" key="3">
    <source>
        <dbReference type="ARBA" id="ARBA00005709"/>
    </source>
</evidence>
<evidence type="ECO:0000256" key="1">
    <source>
        <dbReference type="ARBA" id="ARBA00004365"/>
    </source>
</evidence>
<keyword evidence="7" id="KW-0966">Cell projection</keyword>
<comment type="similarity">
    <text evidence="3">Belongs to the bacterial flagellin family.</text>
</comment>
<dbReference type="Proteomes" id="UP000297890">
    <property type="component" value="Unassembled WGS sequence"/>
</dbReference>
<evidence type="ECO:0000313" key="8">
    <source>
        <dbReference type="Proteomes" id="UP000297890"/>
    </source>
</evidence>
<dbReference type="SUPFAM" id="SSF64518">
    <property type="entry name" value="Phase 1 flagellin"/>
    <property type="match status" value="1"/>
</dbReference>
<gene>
    <name evidence="7" type="primary">flgL</name>
    <name evidence="7" type="ORF">E4680_04255</name>
</gene>
<keyword evidence="4" id="KW-0964">Secreted</keyword>
<sequence>MRISTAQAQSQLVQTMLDKQTQLARTQQQLATGQRLLAPADDPSAALRTLALDRALDRLTTFGRNSDLAQSRLQAEEGALAAMGDILLRARELALQANTAAQDGLSRNAITAELRVLQDQLLDVANQTDAQGEFLFGGYQSRQTPFLRDASGTVSYTGDAGQRLVSIGQNRLVAVSDSGERVLLTARDGNGVFRTAAESANTGSGRIDAGSVVDRSAWVADTYTLVMTTPDQYEIRDGTGGVIGSGAYVADSAIVFNGIQVTVSGTPKAGDQFQLRPSAHQDIFSTLAQVTQAVSSLDGDPAESAREISALGRGIEEIDQALSHLQTIRTEVGSRMATLDQQREINADEVLNLQSLRSQLQDLDYTEAIGRLNLQTVALQAAQQSYLKVQGLSLFNLMR</sequence>
<dbReference type="InterPro" id="IPR001029">
    <property type="entry name" value="Flagellin_N"/>
</dbReference>
<keyword evidence="5" id="KW-0975">Bacterial flagellum</keyword>
<keyword evidence="8" id="KW-1185">Reference proteome</keyword>
<dbReference type="PANTHER" id="PTHR42792:SF1">
    <property type="entry name" value="FLAGELLAR HOOK-ASSOCIATED PROTEIN 3"/>
    <property type="match status" value="1"/>
</dbReference>
<dbReference type="AlphaFoldDB" id="A0A4Z0FC00"/>
<dbReference type="GO" id="GO:0009424">
    <property type="term" value="C:bacterial-type flagellum hook"/>
    <property type="evidence" value="ECO:0007669"/>
    <property type="project" value="InterPro"/>
</dbReference>
<dbReference type="GO" id="GO:0005198">
    <property type="term" value="F:structural molecule activity"/>
    <property type="evidence" value="ECO:0007669"/>
    <property type="project" value="InterPro"/>
</dbReference>
<keyword evidence="7" id="KW-0282">Flagellum</keyword>
<reference evidence="7 8" key="1">
    <citation type="journal article" date="2019" name="ISME J.">
        <title>Candidatus Macondimonas diazotrophica, a novel gammaproteobacterial genus dominating crude-oil-contaminated coastal sediments.</title>
        <authorList>
            <person name="Karthikeyan S."/>
            <person name="Konstantinidis K."/>
        </authorList>
    </citation>
    <scope>NUCLEOTIDE SEQUENCE [LARGE SCALE GENOMIC DNA]</scope>
    <source>
        <strain evidence="7 8">KTK01</strain>
    </source>
</reference>
<dbReference type="InterPro" id="IPR013384">
    <property type="entry name" value="Flagell_FlgL"/>
</dbReference>
<dbReference type="Gene3D" id="1.20.1330.10">
    <property type="entry name" value="f41 fragment of flagellin, N-terminal domain"/>
    <property type="match status" value="2"/>
</dbReference>
<dbReference type="EMBL" id="SRIO01000004">
    <property type="protein sequence ID" value="TFZ83270.1"/>
    <property type="molecule type" value="Genomic_DNA"/>
</dbReference>
<dbReference type="GO" id="GO:0005576">
    <property type="term" value="C:extracellular region"/>
    <property type="evidence" value="ECO:0007669"/>
    <property type="project" value="UniProtKB-SubCell"/>
</dbReference>
<comment type="subcellular location">
    <subcellularLocation>
        <location evidence="1">Bacterial flagellum</location>
    </subcellularLocation>
    <subcellularLocation>
        <location evidence="2">Secreted</location>
    </subcellularLocation>
</comment>
<feature type="domain" description="Flagellin N-terminal" evidence="6">
    <location>
        <begin position="3"/>
        <end position="140"/>
    </location>
</feature>
<accession>A0A4Z0FC00</accession>
<keyword evidence="7" id="KW-0969">Cilium</keyword>
<dbReference type="InterPro" id="IPR001492">
    <property type="entry name" value="Flagellin"/>
</dbReference>
<dbReference type="NCBIfam" id="TIGR02550">
    <property type="entry name" value="flagell_flgL"/>
    <property type="match status" value="1"/>
</dbReference>
<evidence type="ECO:0000256" key="2">
    <source>
        <dbReference type="ARBA" id="ARBA00004613"/>
    </source>
</evidence>
<evidence type="ECO:0000259" key="6">
    <source>
        <dbReference type="Pfam" id="PF00669"/>
    </source>
</evidence>
<evidence type="ECO:0000313" key="7">
    <source>
        <dbReference type="EMBL" id="TFZ83270.1"/>
    </source>
</evidence>
<dbReference type="GO" id="GO:0071973">
    <property type="term" value="P:bacterial-type flagellum-dependent cell motility"/>
    <property type="evidence" value="ECO:0007669"/>
    <property type="project" value="InterPro"/>
</dbReference>
<name>A0A4Z0FC00_9GAMM</name>
<protein>
    <submittedName>
        <fullName evidence="7">Flagellar hook-associated protein 3</fullName>
    </submittedName>
</protein>
<evidence type="ECO:0000256" key="5">
    <source>
        <dbReference type="ARBA" id="ARBA00023143"/>
    </source>
</evidence>
<dbReference type="Pfam" id="PF00669">
    <property type="entry name" value="Flagellin_N"/>
    <property type="match status" value="1"/>
</dbReference>
<comment type="caution">
    <text evidence="7">The sequence shown here is derived from an EMBL/GenBank/DDBJ whole genome shotgun (WGS) entry which is preliminary data.</text>
</comment>
<dbReference type="PANTHER" id="PTHR42792">
    <property type="entry name" value="FLAGELLIN"/>
    <property type="match status" value="1"/>
</dbReference>
<dbReference type="RefSeq" id="WP_135281150.1">
    <property type="nucleotide sequence ID" value="NZ_SRIO01000004.1"/>
</dbReference>
<proteinExistence type="inferred from homology"/>
<evidence type="ECO:0000256" key="4">
    <source>
        <dbReference type="ARBA" id="ARBA00022525"/>
    </source>
</evidence>